<evidence type="ECO:0000313" key="3">
    <source>
        <dbReference type="EMBL" id="KAF2165117.1"/>
    </source>
</evidence>
<evidence type="ECO:0000313" key="4">
    <source>
        <dbReference type="Proteomes" id="UP000799537"/>
    </source>
</evidence>
<evidence type="ECO:0000256" key="1">
    <source>
        <dbReference type="SAM" id="Coils"/>
    </source>
</evidence>
<dbReference type="Proteomes" id="UP000799537">
    <property type="component" value="Unassembled WGS sequence"/>
</dbReference>
<dbReference type="Gene3D" id="1.10.287.1490">
    <property type="match status" value="1"/>
</dbReference>
<keyword evidence="4" id="KW-1185">Reference proteome</keyword>
<organism evidence="3 4">
    <name type="scientific">Zasmidium cellare ATCC 36951</name>
    <dbReference type="NCBI Taxonomy" id="1080233"/>
    <lineage>
        <taxon>Eukaryota</taxon>
        <taxon>Fungi</taxon>
        <taxon>Dikarya</taxon>
        <taxon>Ascomycota</taxon>
        <taxon>Pezizomycotina</taxon>
        <taxon>Dothideomycetes</taxon>
        <taxon>Dothideomycetidae</taxon>
        <taxon>Mycosphaerellales</taxon>
        <taxon>Mycosphaerellaceae</taxon>
        <taxon>Zasmidium</taxon>
    </lineage>
</organism>
<feature type="compositionally biased region" description="Pro residues" evidence="2">
    <location>
        <begin position="65"/>
        <end position="80"/>
    </location>
</feature>
<feature type="region of interest" description="Disordered" evidence="2">
    <location>
        <begin position="1"/>
        <end position="95"/>
    </location>
</feature>
<protein>
    <submittedName>
        <fullName evidence="3">Uncharacterized protein</fullName>
    </submittedName>
</protein>
<feature type="compositionally biased region" description="Polar residues" evidence="2">
    <location>
        <begin position="26"/>
        <end position="38"/>
    </location>
</feature>
<proteinExistence type="predicted"/>
<feature type="coiled-coil region" evidence="1">
    <location>
        <begin position="242"/>
        <end position="300"/>
    </location>
</feature>
<feature type="compositionally biased region" description="Low complexity" evidence="2">
    <location>
        <begin position="44"/>
        <end position="60"/>
    </location>
</feature>
<sequence length="471" mass="51626">MSSNDTSRDPRLSRNDPRLQNKKRVASQSPASAMQPTPKNVKPATASNSSNTNTANGTATQAPTFDPPRPPGMAPPPPQTAPSAFMSSDQPASEHSVLRDLPAQPNMFDLLRASSDITGKLTYARVERDKTIPPLQKALKEYETLKPYFEDFAAMKEMHTSKVRRARNKHDRAQKLVIFFEQESAQLDQLVTTFRATTPNLGAALGMPTDDSVPQQITALRDSYNALKGDVAAESGRNKRDIDAQKAKLANLTQQLDLLKDKQDHSANQFATATAGMAQLEKIQHSLAEVTEKVTKLEAEAGNKDDGLGLVQFTPVVAPEEPDPELSQIQQIWSTISHLEMATANHKKQLDNITTDDVVNQMVNVMGQHWPDAKNCQATVDSLKDGIAKLHDHINQVSARVNQGQNGVAKAEIDKLRGELDQVKQKVGGHDELLNEGKQTFNGIADQVNTIRDQVAKLEGNQDEAIRNAFG</sequence>
<accession>A0A6A6CD40</accession>
<evidence type="ECO:0000256" key="2">
    <source>
        <dbReference type="SAM" id="MobiDB-lite"/>
    </source>
</evidence>
<dbReference type="GeneID" id="54566431"/>
<feature type="compositionally biased region" description="Basic and acidic residues" evidence="2">
    <location>
        <begin position="1"/>
        <end position="19"/>
    </location>
</feature>
<gene>
    <name evidence="3" type="ORF">M409DRAFT_56008</name>
</gene>
<reference evidence="3" key="1">
    <citation type="journal article" date="2020" name="Stud. Mycol.">
        <title>101 Dothideomycetes genomes: a test case for predicting lifestyles and emergence of pathogens.</title>
        <authorList>
            <person name="Haridas S."/>
            <person name="Albert R."/>
            <person name="Binder M."/>
            <person name="Bloem J."/>
            <person name="Labutti K."/>
            <person name="Salamov A."/>
            <person name="Andreopoulos B."/>
            <person name="Baker S."/>
            <person name="Barry K."/>
            <person name="Bills G."/>
            <person name="Bluhm B."/>
            <person name="Cannon C."/>
            <person name="Castanera R."/>
            <person name="Culley D."/>
            <person name="Daum C."/>
            <person name="Ezra D."/>
            <person name="Gonzalez J."/>
            <person name="Henrissat B."/>
            <person name="Kuo A."/>
            <person name="Liang C."/>
            <person name="Lipzen A."/>
            <person name="Lutzoni F."/>
            <person name="Magnuson J."/>
            <person name="Mondo S."/>
            <person name="Nolan M."/>
            <person name="Ohm R."/>
            <person name="Pangilinan J."/>
            <person name="Park H.-J."/>
            <person name="Ramirez L."/>
            <person name="Alfaro M."/>
            <person name="Sun H."/>
            <person name="Tritt A."/>
            <person name="Yoshinaga Y."/>
            <person name="Zwiers L.-H."/>
            <person name="Turgeon B."/>
            <person name="Goodwin S."/>
            <person name="Spatafora J."/>
            <person name="Crous P."/>
            <person name="Grigoriev I."/>
        </authorList>
    </citation>
    <scope>NUCLEOTIDE SEQUENCE</scope>
    <source>
        <strain evidence="3">ATCC 36951</strain>
    </source>
</reference>
<dbReference type="AlphaFoldDB" id="A0A6A6CD40"/>
<name>A0A6A6CD40_ZASCE</name>
<dbReference type="OrthoDB" id="3438382at2759"/>
<feature type="coiled-coil region" evidence="1">
    <location>
        <begin position="406"/>
        <end position="468"/>
    </location>
</feature>
<dbReference type="RefSeq" id="XP_033666006.1">
    <property type="nucleotide sequence ID" value="XM_033813159.1"/>
</dbReference>
<keyword evidence="1" id="KW-0175">Coiled coil</keyword>
<dbReference type="EMBL" id="ML993601">
    <property type="protein sequence ID" value="KAF2165117.1"/>
    <property type="molecule type" value="Genomic_DNA"/>
</dbReference>